<accession>A0A9Q0C1K6</accession>
<feature type="domain" description="DUF7032" evidence="1">
    <location>
        <begin position="26"/>
        <end position="121"/>
    </location>
</feature>
<dbReference type="PANTHER" id="PTHR46043">
    <property type="entry name" value="ARM REPEAT SUPERFAMILY PROTEIN"/>
    <property type="match status" value="1"/>
</dbReference>
<proteinExistence type="predicted"/>
<dbReference type="SUPFAM" id="SSF48371">
    <property type="entry name" value="ARM repeat"/>
    <property type="match status" value="1"/>
</dbReference>
<evidence type="ECO:0000313" key="2">
    <source>
        <dbReference type="EMBL" id="KAJ1685570.1"/>
    </source>
</evidence>
<organism evidence="2 3">
    <name type="scientific">Rhynchospora breviuscula</name>
    <dbReference type="NCBI Taxonomy" id="2022672"/>
    <lineage>
        <taxon>Eukaryota</taxon>
        <taxon>Viridiplantae</taxon>
        <taxon>Streptophyta</taxon>
        <taxon>Embryophyta</taxon>
        <taxon>Tracheophyta</taxon>
        <taxon>Spermatophyta</taxon>
        <taxon>Magnoliopsida</taxon>
        <taxon>Liliopsida</taxon>
        <taxon>Poales</taxon>
        <taxon>Cyperaceae</taxon>
        <taxon>Cyperoideae</taxon>
        <taxon>Rhynchosporeae</taxon>
        <taxon>Rhynchospora</taxon>
    </lineage>
</organism>
<dbReference type="InterPro" id="IPR000225">
    <property type="entry name" value="Armadillo"/>
</dbReference>
<dbReference type="PANTHER" id="PTHR46043:SF13">
    <property type="entry name" value="ARM REPEAT SUPERFAMILY PROTEIN"/>
    <property type="match status" value="1"/>
</dbReference>
<gene>
    <name evidence="2" type="ORF">LUZ63_016960</name>
</gene>
<comment type="caution">
    <text evidence="2">The sequence shown here is derived from an EMBL/GenBank/DDBJ whole genome shotgun (WGS) entry which is preliminary data.</text>
</comment>
<name>A0A9Q0C1K6_9POAL</name>
<evidence type="ECO:0000313" key="3">
    <source>
        <dbReference type="Proteomes" id="UP001151287"/>
    </source>
</evidence>
<protein>
    <recommendedName>
        <fullName evidence="1">DUF7032 domain-containing protein</fullName>
    </recommendedName>
</protein>
<keyword evidence="3" id="KW-1185">Reference proteome</keyword>
<dbReference type="EMBL" id="JAMQYH010000005">
    <property type="protein sequence ID" value="KAJ1685570.1"/>
    <property type="molecule type" value="Genomic_DNA"/>
</dbReference>
<dbReference type="InterPro" id="IPR054296">
    <property type="entry name" value="DUF7032"/>
</dbReference>
<sequence length="540" mass="57615">MKSPDQPVTSPTGEDEQHELHLRCLSLLSSLPSPPATSLLRRKWPSISTSCTRLLSTLPSLPLSNPLSLPLLTSLSASLSHLHSLSSSPPAGKLQLQSELSSLATTLHGLASDADLLVSTGGGSSENDLVSRLQVGPISSRLEALDLLLSDKNAMSASSLQSVVPSLLKLLEPSASFETREKVTLAFAKLSLSESSRHVITSSEVGPSLVIHLSRVLDSATGGTTAIENACTILQTLTLVKENAIALASRGGVGPLLEICHAGTPSAQASAAAVLGNLAQVETIRPYFVDENGIPTLINLSYIGTPVAKDNAIGCLCNLAGPSEDELQDMKITLFKEGALDCIKSYLELQVQEDRDWNLEGAIGLLRHLTSFRYIAEIVTNNGFVPYVVSALDSTKPRVRIEAARTIAELAVTGRIVKEICDSIPKLVRMLEGKGSEEREASAKALANLMQVSGYRRIFRKDEGGIVNVVQLLDPLADVEKKHAISVLLSLSQSRKCRKQMVAAGACGYLRGSLAMQVEDAKKLLECLGRGRILGVFPRV</sequence>
<dbReference type="OrthoDB" id="7537227at2759"/>
<dbReference type="Proteomes" id="UP001151287">
    <property type="component" value="Unassembled WGS sequence"/>
</dbReference>
<reference evidence="2" key="1">
    <citation type="journal article" date="2022" name="Cell">
        <title>Repeat-based holocentromeres influence genome architecture and karyotype evolution.</title>
        <authorList>
            <person name="Hofstatter P.G."/>
            <person name="Thangavel G."/>
            <person name="Lux T."/>
            <person name="Neumann P."/>
            <person name="Vondrak T."/>
            <person name="Novak P."/>
            <person name="Zhang M."/>
            <person name="Costa L."/>
            <person name="Castellani M."/>
            <person name="Scott A."/>
            <person name="Toegelov H."/>
            <person name="Fuchs J."/>
            <person name="Mata-Sucre Y."/>
            <person name="Dias Y."/>
            <person name="Vanzela A.L.L."/>
            <person name="Huettel B."/>
            <person name="Almeida C.C.S."/>
            <person name="Simkova H."/>
            <person name="Souza G."/>
            <person name="Pedrosa-Harand A."/>
            <person name="Macas J."/>
            <person name="Mayer K.F.X."/>
            <person name="Houben A."/>
            <person name="Marques A."/>
        </authorList>
    </citation>
    <scope>NUCLEOTIDE SEQUENCE</scope>
    <source>
        <strain evidence="2">RhyBre1mFocal</strain>
    </source>
</reference>
<dbReference type="AlphaFoldDB" id="A0A9Q0C1K6"/>
<dbReference type="Pfam" id="PF23005">
    <property type="entry name" value="DUF7032"/>
    <property type="match status" value="1"/>
</dbReference>
<evidence type="ECO:0000259" key="1">
    <source>
        <dbReference type="Pfam" id="PF23005"/>
    </source>
</evidence>
<dbReference type="Gene3D" id="1.25.10.10">
    <property type="entry name" value="Leucine-rich Repeat Variant"/>
    <property type="match status" value="2"/>
</dbReference>
<dbReference type="InterPro" id="IPR011989">
    <property type="entry name" value="ARM-like"/>
</dbReference>
<dbReference type="SMART" id="SM00185">
    <property type="entry name" value="ARM"/>
    <property type="match status" value="5"/>
</dbReference>
<dbReference type="InterPro" id="IPR016024">
    <property type="entry name" value="ARM-type_fold"/>
</dbReference>